<accession>A0A6M5Z742</accession>
<dbReference type="AlphaFoldDB" id="A0A6M5Z742"/>
<sequence length="479" mass="52888">MSNMLKCPHPTCPYVFDPSQVPAGVVLSCPRCGMQFTLGPPVPPPGHPQAPRPPAPPAPERIDPEFEEVGRAAVEERDPYAPRPGRRTHKLQPFILAGVAAVLMAGTALAIFFALKRREKPAPTDSATVLNDRNISIDAPPPGWTTDDRMKVDLGSPYLLCFKRESPEAHVAFGANEPKIKGRAPNPNDMRDDLRLPLRKLFDSLDDRIEPVETKWLGEPIAPKHGFTFRAQSTDGLTWRGEAFTVAHKGIAYYWLSWCGDTEYDAVKSEFAAFRGKFKLLDTRKDWAPTASSGMDYKGDKVPYIITDAEELWKEVPADDYRGLKAAEPDLDRRLYMSRTPKGKPRDQPATATLSVYILEGDGDPLQVARKYAEDKETKRIAQASAGLDAPYTPPTFKERTAPPEGDPAPGSAPATTPYVRLGSQVPEAADAARLIVVSGLRVRSETAGDKIVVVHCWCEYTKRDLFETKFVQIAASLR</sequence>
<keyword evidence="4" id="KW-1185">Reference proteome</keyword>
<organism evidence="3 4">
    <name type="scientific">Frigoriglobus tundricola</name>
    <dbReference type="NCBI Taxonomy" id="2774151"/>
    <lineage>
        <taxon>Bacteria</taxon>
        <taxon>Pseudomonadati</taxon>
        <taxon>Planctomycetota</taxon>
        <taxon>Planctomycetia</taxon>
        <taxon>Gemmatales</taxon>
        <taxon>Gemmataceae</taxon>
        <taxon>Frigoriglobus</taxon>
    </lineage>
</organism>
<dbReference type="EMBL" id="CP053452">
    <property type="protein sequence ID" value="QJX01033.1"/>
    <property type="molecule type" value="Genomic_DNA"/>
</dbReference>
<feature type="compositionally biased region" description="Pro residues" evidence="1">
    <location>
        <begin position="40"/>
        <end position="59"/>
    </location>
</feature>
<dbReference type="Proteomes" id="UP000503447">
    <property type="component" value="Chromosome"/>
</dbReference>
<evidence type="ECO:0000256" key="2">
    <source>
        <dbReference type="SAM" id="Phobius"/>
    </source>
</evidence>
<keyword evidence="2" id="KW-0472">Membrane</keyword>
<keyword evidence="2" id="KW-1133">Transmembrane helix</keyword>
<gene>
    <name evidence="3" type="ORF">FTUN_8671</name>
</gene>
<feature type="region of interest" description="Disordered" evidence="1">
    <location>
        <begin position="383"/>
        <end position="416"/>
    </location>
</feature>
<keyword evidence="2" id="KW-0812">Transmembrane</keyword>
<proteinExistence type="predicted"/>
<reference evidence="4" key="1">
    <citation type="submission" date="2020-05" db="EMBL/GenBank/DDBJ databases">
        <title>Frigoriglobus tundricola gen. nov., sp. nov., a psychrotolerant cellulolytic planctomycete of the family Gemmataceae with two divergent copies of 16S rRNA gene.</title>
        <authorList>
            <person name="Kulichevskaya I.S."/>
            <person name="Ivanova A.A."/>
            <person name="Naumoff D.G."/>
            <person name="Beletsky A.V."/>
            <person name="Rijpstra W.I.C."/>
            <person name="Sinninghe Damste J.S."/>
            <person name="Mardanov A.V."/>
            <person name="Ravin N.V."/>
            <person name="Dedysh S.N."/>
        </authorList>
    </citation>
    <scope>NUCLEOTIDE SEQUENCE [LARGE SCALE GENOMIC DNA]</scope>
    <source>
        <strain evidence="4">PL17</strain>
    </source>
</reference>
<evidence type="ECO:0000256" key="1">
    <source>
        <dbReference type="SAM" id="MobiDB-lite"/>
    </source>
</evidence>
<dbReference type="PROSITE" id="PS51257">
    <property type="entry name" value="PROKAR_LIPOPROTEIN"/>
    <property type="match status" value="1"/>
</dbReference>
<feature type="transmembrane region" description="Helical" evidence="2">
    <location>
        <begin position="94"/>
        <end position="115"/>
    </location>
</feature>
<dbReference type="CDD" id="cd20335">
    <property type="entry name" value="BRcat_RBR"/>
    <property type="match status" value="1"/>
</dbReference>
<evidence type="ECO:0000313" key="3">
    <source>
        <dbReference type="EMBL" id="QJX01033.1"/>
    </source>
</evidence>
<name>A0A6M5Z742_9BACT</name>
<dbReference type="KEGG" id="ftj:FTUN_8671"/>
<feature type="region of interest" description="Disordered" evidence="1">
    <location>
        <begin position="40"/>
        <end position="62"/>
    </location>
</feature>
<protein>
    <submittedName>
        <fullName evidence="3">Uncharacterized protein</fullName>
    </submittedName>
</protein>
<evidence type="ECO:0000313" key="4">
    <source>
        <dbReference type="Proteomes" id="UP000503447"/>
    </source>
</evidence>